<dbReference type="InterPro" id="IPR023296">
    <property type="entry name" value="Glyco_hydro_beta-prop_sf"/>
</dbReference>
<dbReference type="PANTHER" id="PTHR43301">
    <property type="entry name" value="ARABINAN ENDO-1,5-ALPHA-L-ARABINOSIDASE"/>
    <property type="match status" value="1"/>
</dbReference>
<evidence type="ECO:0000313" key="2">
    <source>
        <dbReference type="Proteomes" id="UP001610063"/>
    </source>
</evidence>
<keyword evidence="2" id="KW-1185">Reference proteome</keyword>
<reference evidence="1 2" key="1">
    <citation type="journal article" date="2013" name="Int. J. Syst. Evol. Microbiol.">
        <title>Marinoscillum luteum sp. nov., isolated from marine sediment.</title>
        <authorList>
            <person name="Cha I.T."/>
            <person name="Park S.J."/>
            <person name="Kim S.J."/>
            <person name="Kim J.G."/>
            <person name="Jung M.Y."/>
            <person name="Shin K.S."/>
            <person name="Kwon K.K."/>
            <person name="Yang S.H."/>
            <person name="Seo Y.S."/>
            <person name="Rhee S.K."/>
        </authorList>
    </citation>
    <scope>NUCLEOTIDE SEQUENCE [LARGE SCALE GENOMIC DNA]</scope>
    <source>
        <strain evidence="1 2">KCTC 23939</strain>
    </source>
</reference>
<organism evidence="1 2">
    <name type="scientific">Marinoscillum luteum</name>
    <dbReference type="NCBI Taxonomy" id="861051"/>
    <lineage>
        <taxon>Bacteria</taxon>
        <taxon>Pseudomonadati</taxon>
        <taxon>Bacteroidota</taxon>
        <taxon>Cytophagia</taxon>
        <taxon>Cytophagales</taxon>
        <taxon>Reichenbachiellaceae</taxon>
        <taxon>Marinoscillum</taxon>
    </lineage>
</organism>
<sequence>MTSRKNTCLLVMLLQSLWAQGQLTLTNLSKMKYLTVVALIGISAFSLLAQQPDPPGQVEVGEQPVNEAYLFAHMTHEDYGRLYYSVSLDGLHWYRLNDGNCVFEDYKGHPDITKGHDGRYYIAGNRSDASPDINIWVSENLITWKTHSVYIPELKKTPGYSQALQRIGAPKLYYDEASGEYVMTWHTPHQEGTKENPERYWASQRTLYVTSKDLKTFSAYPERLLPWDMGTIDVFIRKAEGKYWTIIKDERYPTLDWVTGKTIRIANSESPLGPYDNLSDPISPNFREAPMLIPSPNGEVWYLYYEQYPGVSYGLSIADSLSGPWYQASGYTFFADWDKYSLPEKVRHGCMITISRLEYDQLVDEFGIEKED</sequence>
<protein>
    <recommendedName>
        <fullName evidence="3">Glycosyl hydrolase family 43</fullName>
    </recommendedName>
</protein>
<dbReference type="Proteomes" id="UP001610063">
    <property type="component" value="Unassembled WGS sequence"/>
</dbReference>
<comment type="caution">
    <text evidence="1">The sequence shown here is derived from an EMBL/GenBank/DDBJ whole genome shotgun (WGS) entry which is preliminary data.</text>
</comment>
<dbReference type="InterPro" id="IPR050727">
    <property type="entry name" value="GH43_arabinanases"/>
</dbReference>
<dbReference type="PANTHER" id="PTHR43301:SF3">
    <property type="entry name" value="ARABINAN ENDO-1,5-ALPHA-L-ARABINOSIDASE A-RELATED"/>
    <property type="match status" value="1"/>
</dbReference>
<dbReference type="SUPFAM" id="SSF75005">
    <property type="entry name" value="Arabinanase/levansucrase/invertase"/>
    <property type="match status" value="1"/>
</dbReference>
<evidence type="ECO:0000313" key="1">
    <source>
        <dbReference type="EMBL" id="MFH6985722.1"/>
    </source>
</evidence>
<dbReference type="EMBL" id="JBIPKE010000020">
    <property type="protein sequence ID" value="MFH6985722.1"/>
    <property type="molecule type" value="Genomic_DNA"/>
</dbReference>
<accession>A0ABW7NE11</accession>
<gene>
    <name evidence="1" type="ORF">ACHKAR_19875</name>
</gene>
<evidence type="ECO:0008006" key="3">
    <source>
        <dbReference type="Google" id="ProtNLM"/>
    </source>
</evidence>
<name>A0ABW7NE11_9BACT</name>
<proteinExistence type="predicted"/>
<dbReference type="RefSeq" id="WP_395419125.1">
    <property type="nucleotide sequence ID" value="NZ_JBIPKE010000020.1"/>
</dbReference>
<dbReference type="Gene3D" id="2.115.10.20">
    <property type="entry name" value="Glycosyl hydrolase domain, family 43"/>
    <property type="match status" value="1"/>
</dbReference>